<evidence type="ECO:0000256" key="2">
    <source>
        <dbReference type="ARBA" id="ARBA00004496"/>
    </source>
</evidence>
<dbReference type="AlphaFoldDB" id="A0A5F7ZJW3"/>
<dbReference type="Gene3D" id="1.20.120.1240">
    <property type="entry name" value="Dynamin, middle domain"/>
    <property type="match status" value="1"/>
</dbReference>
<dbReference type="SMART" id="SM00053">
    <property type="entry name" value="DYNc"/>
    <property type="match status" value="1"/>
</dbReference>
<evidence type="ECO:0000256" key="1">
    <source>
        <dbReference type="ARBA" id="ARBA00004123"/>
    </source>
</evidence>
<dbReference type="InterPro" id="IPR000375">
    <property type="entry name" value="Dynamin_stalk"/>
</dbReference>
<keyword evidence="6 10" id="KW-0342">GTP-binding</keyword>
<dbReference type="Proteomes" id="UP000006718">
    <property type="component" value="Chromosome 3"/>
</dbReference>
<dbReference type="GO" id="GO:0005737">
    <property type="term" value="C:cytoplasm"/>
    <property type="evidence" value="ECO:0007669"/>
    <property type="project" value="UniProtKB-SubCell"/>
</dbReference>
<dbReference type="GO" id="GO:0003924">
    <property type="term" value="F:GTPase activity"/>
    <property type="evidence" value="ECO:0007669"/>
    <property type="project" value="InterPro"/>
</dbReference>
<dbReference type="ExpressionAtlas" id="A0A5F7ZJW3">
    <property type="expression patterns" value="baseline and differential"/>
</dbReference>
<feature type="compositionally biased region" description="Polar residues" evidence="11">
    <location>
        <begin position="69"/>
        <end position="80"/>
    </location>
</feature>
<evidence type="ECO:0000256" key="8">
    <source>
        <dbReference type="ARBA" id="ARBA00039835"/>
    </source>
</evidence>
<evidence type="ECO:0000256" key="5">
    <source>
        <dbReference type="ARBA" id="ARBA00023118"/>
    </source>
</evidence>
<dbReference type="PANTHER" id="PTHR11566">
    <property type="entry name" value="DYNAMIN"/>
    <property type="match status" value="1"/>
</dbReference>
<dbReference type="FunFam" id="3.40.50.300:FF:000621">
    <property type="entry name" value="Interferon-induced GTP-binding protein Mx1"/>
    <property type="match status" value="1"/>
</dbReference>
<dbReference type="GO" id="GO:0005525">
    <property type="term" value="F:GTP binding"/>
    <property type="evidence" value="ECO:0007669"/>
    <property type="project" value="UniProtKB-KW"/>
</dbReference>
<keyword evidence="14" id="KW-1185">Reference proteome</keyword>
<evidence type="ECO:0000313" key="15">
    <source>
        <dbReference type="VGNC" id="VGNC:81723"/>
    </source>
</evidence>
<dbReference type="PRINTS" id="PR00195">
    <property type="entry name" value="DYNAMIN"/>
</dbReference>
<reference evidence="13" key="4">
    <citation type="submission" date="2025-09" db="UniProtKB">
        <authorList>
            <consortium name="Ensembl"/>
        </authorList>
    </citation>
    <scope>IDENTIFICATION</scope>
    <source>
        <strain evidence="13">17573</strain>
    </source>
</reference>
<comment type="subcellular location">
    <subcellularLocation>
        <location evidence="2">Cytoplasm</location>
    </subcellularLocation>
    <subcellularLocation>
        <location evidence="1">Nucleus</location>
    </subcellularLocation>
</comment>
<dbReference type="GeneTree" id="ENSGT00940000163266"/>
<evidence type="ECO:0000256" key="6">
    <source>
        <dbReference type="ARBA" id="ARBA00023134"/>
    </source>
</evidence>
<dbReference type="InterPro" id="IPR045063">
    <property type="entry name" value="Dynamin_N"/>
</dbReference>
<dbReference type="SUPFAM" id="SSF52540">
    <property type="entry name" value="P-loop containing nucleoside triphosphate hydrolases"/>
    <property type="match status" value="1"/>
</dbReference>
<dbReference type="InterPro" id="IPR001401">
    <property type="entry name" value="Dynamin_GTPase"/>
</dbReference>
<keyword evidence="5" id="KW-0051">Antiviral defense</keyword>
<dbReference type="PANTHER" id="PTHR11566:SF46">
    <property type="entry name" value="INTERFERON-INDUCED GTP-BINDING PROTEIN MX2"/>
    <property type="match status" value="1"/>
</dbReference>
<evidence type="ECO:0000256" key="10">
    <source>
        <dbReference type="RuleBase" id="RU003932"/>
    </source>
</evidence>
<dbReference type="InterPro" id="IPR030381">
    <property type="entry name" value="G_DYNAMIN_dom"/>
</dbReference>
<dbReference type="Pfam" id="PF01031">
    <property type="entry name" value="Dynamin_M"/>
    <property type="match status" value="1"/>
</dbReference>
<proteinExistence type="inferred from homology"/>
<accession>A0A5F7ZJW3</accession>
<dbReference type="GO" id="GO:0005634">
    <property type="term" value="C:nucleus"/>
    <property type="evidence" value="ECO:0007669"/>
    <property type="project" value="UniProtKB-SubCell"/>
</dbReference>
<evidence type="ECO:0000256" key="4">
    <source>
        <dbReference type="ARBA" id="ARBA00022741"/>
    </source>
</evidence>
<dbReference type="VEuPathDB" id="HostDB:ENSMMUG00000044257"/>
<keyword evidence="4 10" id="KW-0547">Nucleotide-binding</keyword>
<dbReference type="Ensembl" id="ENSMMUT00000108305.1">
    <property type="protein sequence ID" value="ENSMMUP00000064909.1"/>
    <property type="gene ID" value="ENSMMUG00000044257.2"/>
</dbReference>
<reference evidence="13" key="2">
    <citation type="submission" date="2019-01" db="EMBL/GenBank/DDBJ databases">
        <authorList>
            <person name="Graves T."/>
            <person name="Eichler E.E."/>
            <person name="Wilson R.K."/>
        </authorList>
    </citation>
    <scope>NUCLEOTIDE SEQUENCE [LARGE SCALE GENOMIC DNA]</scope>
    <source>
        <strain evidence="13">17573</strain>
    </source>
</reference>
<dbReference type="Bgee" id="ENSMMUG00000044257">
    <property type="expression patterns" value="Expressed in spleen and 21 other cell types or tissues"/>
</dbReference>
<dbReference type="Gene3D" id="3.40.50.300">
    <property type="entry name" value="P-loop containing nucleotide triphosphate hydrolases"/>
    <property type="match status" value="1"/>
</dbReference>
<dbReference type="InterPro" id="IPR019762">
    <property type="entry name" value="Dynamin_GTPase_CS"/>
</dbReference>
<feature type="region of interest" description="Disordered" evidence="11">
    <location>
        <begin position="69"/>
        <end position="88"/>
    </location>
</feature>
<keyword evidence="3" id="KW-0963">Cytoplasm</keyword>
<name>A0A5F7ZJW3_MACMU</name>
<evidence type="ECO:0000256" key="9">
    <source>
        <dbReference type="ARBA" id="ARBA00042030"/>
    </source>
</evidence>
<keyword evidence="7" id="KW-0539">Nucleus</keyword>
<reference evidence="13" key="3">
    <citation type="submission" date="2025-08" db="UniProtKB">
        <authorList>
            <consortium name="Ensembl"/>
        </authorList>
    </citation>
    <scope>IDENTIFICATION</scope>
    <source>
        <strain evidence="13">17573</strain>
    </source>
</reference>
<dbReference type="InterPro" id="IPR022812">
    <property type="entry name" value="Dynamin"/>
</dbReference>
<feature type="domain" description="Dynamin-type G" evidence="12">
    <location>
        <begin position="115"/>
        <end position="387"/>
    </location>
</feature>
<evidence type="ECO:0000313" key="14">
    <source>
        <dbReference type="Proteomes" id="UP000006718"/>
    </source>
</evidence>
<evidence type="ECO:0000313" key="13">
    <source>
        <dbReference type="Ensembl" id="ENSMMUP00000064909.1"/>
    </source>
</evidence>
<feature type="region of interest" description="Disordered" evidence="11">
    <location>
        <begin position="1"/>
        <end position="24"/>
    </location>
</feature>
<dbReference type="PROSITE" id="PS51718">
    <property type="entry name" value="G_DYNAMIN_2"/>
    <property type="match status" value="1"/>
</dbReference>
<dbReference type="GO" id="GO:0051607">
    <property type="term" value="P:defense response to virus"/>
    <property type="evidence" value="ECO:0007669"/>
    <property type="project" value="UniProtKB-KW"/>
</dbReference>
<evidence type="ECO:0000259" key="12">
    <source>
        <dbReference type="PROSITE" id="PS51718"/>
    </source>
</evidence>
<reference evidence="14" key="1">
    <citation type="journal article" date="2007" name="Science">
        <title>Evolutionary and biomedical insights from the rhesus macaque genome.</title>
        <authorList>
            <person name="Gibbs R.A."/>
            <person name="Rogers J."/>
            <person name="Katze M.G."/>
            <person name="Bumgarner R."/>
            <person name="Weinstock G.M."/>
            <person name="Mardis E.R."/>
            <person name="Remington K.A."/>
            <person name="Strausberg R.L."/>
            <person name="Venter J.C."/>
            <person name="Wilson R.K."/>
            <person name="Batzer M.A."/>
            <person name="Bustamante C.D."/>
            <person name="Eichler E.E."/>
            <person name="Hahn M.W."/>
            <person name="Hardison R.C."/>
            <person name="Makova K.D."/>
            <person name="Miller W."/>
            <person name="Milosavljevic A."/>
            <person name="Palermo R.E."/>
            <person name="Siepel A."/>
            <person name="Sikela J.M."/>
            <person name="Attaway T."/>
            <person name="Bell S."/>
            <person name="Bernard K.E."/>
            <person name="Buhay C.J."/>
            <person name="Chandrabose M.N."/>
            <person name="Dao M."/>
            <person name="Davis C."/>
            <person name="Delehaunty K.D."/>
            <person name="Ding Y."/>
            <person name="Dinh H.H."/>
            <person name="Dugan-Rocha S."/>
            <person name="Fulton L.A."/>
            <person name="Gabisi R.A."/>
            <person name="Garner T.T."/>
            <person name="Godfrey J."/>
            <person name="Hawes A.C."/>
            <person name="Hernandez J."/>
            <person name="Hines S."/>
            <person name="Holder M."/>
            <person name="Hume J."/>
            <person name="Jhangiani S.N."/>
            <person name="Joshi V."/>
            <person name="Khan Z.M."/>
            <person name="Kirkness E.F."/>
            <person name="Cree A."/>
            <person name="Fowler R.G."/>
            <person name="Lee S."/>
            <person name="Lewis L.R."/>
            <person name="Li Z."/>
            <person name="Liu Y.-S."/>
            <person name="Moore S.M."/>
            <person name="Muzny D."/>
            <person name="Nazareth L.V."/>
            <person name="Ngo D.N."/>
            <person name="Okwuonu G.O."/>
            <person name="Pai G."/>
            <person name="Parker D."/>
            <person name="Paul H.A."/>
            <person name="Pfannkoch C."/>
            <person name="Pohl C.S."/>
            <person name="Rogers Y.-H.C."/>
            <person name="Ruiz S.J."/>
            <person name="Sabo A."/>
            <person name="Santibanez J."/>
            <person name="Schneider B.W."/>
            <person name="Smith S.M."/>
            <person name="Sodergren E."/>
            <person name="Svatek A.F."/>
            <person name="Utterback T.R."/>
            <person name="Vattathil S."/>
            <person name="Warren W."/>
            <person name="White C.S."/>
            <person name="Chinwalla A.T."/>
            <person name="Feng Y."/>
            <person name="Halpern A.L."/>
            <person name="Hillier L.W."/>
            <person name="Huang X."/>
            <person name="Minx P."/>
            <person name="Nelson J.O."/>
            <person name="Pepin K.H."/>
            <person name="Qin X."/>
            <person name="Sutton G.G."/>
            <person name="Venter E."/>
            <person name="Walenz B.P."/>
            <person name="Wallis J.W."/>
            <person name="Worley K.C."/>
            <person name="Yang S.-P."/>
            <person name="Jones S.M."/>
            <person name="Marra M.A."/>
            <person name="Rocchi M."/>
            <person name="Schein J.E."/>
            <person name="Baertsch R."/>
            <person name="Clarke L."/>
            <person name="Csuros M."/>
            <person name="Glasscock J."/>
            <person name="Harris R.A."/>
            <person name="Havlak P."/>
            <person name="Jackson A.R."/>
            <person name="Jiang H."/>
            <person name="Liu Y."/>
            <person name="Messina D.N."/>
            <person name="Shen Y."/>
            <person name="Song H.X.-Z."/>
            <person name="Wylie T."/>
            <person name="Zhang L."/>
            <person name="Birney E."/>
            <person name="Han K."/>
            <person name="Konkel M.K."/>
            <person name="Lee J."/>
            <person name="Smit A.F.A."/>
            <person name="Ullmer B."/>
            <person name="Wang H."/>
            <person name="Xing J."/>
            <person name="Burhans R."/>
            <person name="Cheng Z."/>
            <person name="Karro J.E."/>
            <person name="Ma J."/>
            <person name="Raney B."/>
            <person name="She X."/>
            <person name="Cox M.J."/>
            <person name="Demuth J.P."/>
            <person name="Dumas L.J."/>
            <person name="Han S.-G."/>
            <person name="Hopkins J."/>
            <person name="Karimpour-Fard A."/>
            <person name="Kim Y.H."/>
            <person name="Pollack J.R."/>
            <person name="Vinar T."/>
            <person name="Addo-Quaye C."/>
            <person name="Degenhardt J."/>
            <person name="Denby A."/>
            <person name="Hubisz M.J."/>
            <person name="Indap A."/>
            <person name="Kosiol C."/>
            <person name="Lahn B.T."/>
            <person name="Lawson H.A."/>
            <person name="Marklein A."/>
            <person name="Nielsen R."/>
            <person name="Vallender E.J."/>
            <person name="Clark A.G."/>
            <person name="Ferguson B."/>
            <person name="Hernandez R.D."/>
            <person name="Hirani K."/>
            <person name="Kehrer-Sawatzki H."/>
            <person name="Kolb J."/>
            <person name="Patil S."/>
            <person name="Pu L.-L."/>
            <person name="Ren Y."/>
            <person name="Smith D.G."/>
            <person name="Wheeler D.A."/>
            <person name="Schenck I."/>
            <person name="Ball E.V."/>
            <person name="Chen R."/>
            <person name="Cooper D.N."/>
            <person name="Giardine B."/>
            <person name="Hsu F."/>
            <person name="Kent W.J."/>
            <person name="Lesk A."/>
            <person name="Nelson D.L."/>
            <person name="O'brien W.E."/>
            <person name="Pruefer K."/>
            <person name="Stenson P.D."/>
            <person name="Wallace J.C."/>
            <person name="Ke H."/>
            <person name="Liu X.-M."/>
            <person name="Wang P."/>
            <person name="Xiang A.P."/>
            <person name="Yang F."/>
            <person name="Barber G.P."/>
            <person name="Haussler D."/>
            <person name="Karolchik D."/>
            <person name="Kern A.D."/>
            <person name="Kuhn R.M."/>
            <person name="Smith K.E."/>
            <person name="Zwieg A.S."/>
        </authorList>
    </citation>
    <scope>NUCLEOTIDE SEQUENCE [LARGE SCALE GENOMIC DNA]</scope>
    <source>
        <strain evidence="14">17573</strain>
    </source>
</reference>
<dbReference type="InterPro" id="IPR027417">
    <property type="entry name" value="P-loop_NTPase"/>
</dbReference>
<protein>
    <recommendedName>
        <fullName evidence="8">Interferon-induced GTP-binding protein Mx2</fullName>
    </recommendedName>
    <alternativeName>
        <fullName evidence="9">Myxovirus resistance protein 2</fullName>
    </alternativeName>
</protein>
<comment type="similarity">
    <text evidence="10">Belongs to the TRAFAC class dynamin-like GTPase superfamily. Dynamin/Fzo/YdjA family.</text>
</comment>
<dbReference type="CDD" id="cd08771">
    <property type="entry name" value="DLP_1"/>
    <property type="match status" value="1"/>
</dbReference>
<dbReference type="VGNC" id="VGNC:81723">
    <property type="gene designation" value="MX2"/>
</dbReference>
<evidence type="ECO:0000256" key="11">
    <source>
        <dbReference type="SAM" id="MobiDB-lite"/>
    </source>
</evidence>
<sequence>MSKAHKSWPHRRRNQFSSQRSLKKEMNFFQQQPPPFGTVPPQMTFPPNWQGVEKDPAFLTKDFNLLTLNNQPLPGNTSQPRAKGPENNLHNQYEQKVRPYIDLIDSLRALGVEQDLALPAIAVIGDQSSGKSSVLEALSGVALPRGSGIVTRCPLVLKLKKQPYKAWAGRISYQNTEIELQDPGQVEKEIHKAQNVMAGNGLGISHELISLEITSPEVPDLTIIDLPGIARVAVGNQPRDIGLQIKALIKRYIQRQQTINLVVVPCNVDIATTEALSMAHEVDPEGDRTIGILTKPDLMDRGTEKSIINVVRNLTYPLKKGYMIVKCRGQQEIINRLSLAEATKKEITFFQTHPCFRVLLEEGSATVPRLAERLTAELITHIQKSLPLLEEQIRESHQKATEELRRCGADIPSQDADKMFFLIEKIKMFNQDIEKLIEGEEVVRENETRLYNKIREDFKNWIGILATNTQKVKNIIHEEVEKYEKQYRGKELLGFVNYKTFETIVHQYIQHLVEPALSMLQKAVEIIRQAFVNMAKKHFGEFFNLNHTVQGLCLRPRCLLMGWVTCLVPSHQDVHCPSQTLVPLVPELLPTPARTHEALCCRPDCSGPWELWHPPRLFTPFVLPLDRHSLATAPGSIPGTTGLSKAMACTLPRATSEPGGRVASCVTNLEECSTGLFYSQRVYRPSLYRPKTD</sequence>
<dbReference type="PROSITE" id="PS00410">
    <property type="entry name" value="G_DYNAMIN_1"/>
    <property type="match status" value="1"/>
</dbReference>
<organism evidence="13 14">
    <name type="scientific">Macaca mulatta</name>
    <name type="common">Rhesus macaque</name>
    <dbReference type="NCBI Taxonomy" id="9544"/>
    <lineage>
        <taxon>Eukaryota</taxon>
        <taxon>Metazoa</taxon>
        <taxon>Chordata</taxon>
        <taxon>Craniata</taxon>
        <taxon>Vertebrata</taxon>
        <taxon>Euteleostomi</taxon>
        <taxon>Mammalia</taxon>
        <taxon>Eutheria</taxon>
        <taxon>Euarchontoglires</taxon>
        <taxon>Primates</taxon>
        <taxon>Haplorrhini</taxon>
        <taxon>Catarrhini</taxon>
        <taxon>Cercopithecidae</taxon>
        <taxon>Cercopithecinae</taxon>
        <taxon>Macaca</taxon>
    </lineage>
</organism>
<evidence type="ECO:0000256" key="3">
    <source>
        <dbReference type="ARBA" id="ARBA00022490"/>
    </source>
</evidence>
<feature type="compositionally biased region" description="Basic residues" evidence="11">
    <location>
        <begin position="1"/>
        <end position="14"/>
    </location>
</feature>
<evidence type="ECO:0000256" key="7">
    <source>
        <dbReference type="ARBA" id="ARBA00023242"/>
    </source>
</evidence>
<gene>
    <name evidence="13 15" type="primary">MX2</name>
</gene>
<dbReference type="Pfam" id="PF00350">
    <property type="entry name" value="Dynamin_N"/>
    <property type="match status" value="1"/>
</dbReference>